<feature type="compositionally biased region" description="Polar residues" evidence="8">
    <location>
        <begin position="392"/>
        <end position="409"/>
    </location>
</feature>
<dbReference type="GO" id="GO:0043007">
    <property type="term" value="P:maintenance of rDNA"/>
    <property type="evidence" value="ECO:0007669"/>
    <property type="project" value="TreeGrafter"/>
</dbReference>
<feature type="transmembrane region" description="Helical" evidence="9">
    <location>
        <begin position="213"/>
        <end position="232"/>
    </location>
</feature>
<accession>A0A8X7NIQ3</accession>
<feature type="region of interest" description="Disordered" evidence="8">
    <location>
        <begin position="344"/>
        <end position="367"/>
    </location>
</feature>
<proteinExistence type="inferred from homology"/>
<feature type="compositionally biased region" description="Low complexity" evidence="8">
    <location>
        <begin position="410"/>
        <end position="431"/>
    </location>
</feature>
<evidence type="ECO:0000313" key="10">
    <source>
        <dbReference type="EMBL" id="KAF6047271.1"/>
    </source>
</evidence>
<comment type="caution">
    <text evidence="10">The sequence shown here is derived from an EMBL/GenBank/DDBJ whole genome shotgun (WGS) entry which is preliminary data.</text>
</comment>
<organism evidence="10 11">
    <name type="scientific">Candida parapsilosis</name>
    <name type="common">Yeast</name>
    <dbReference type="NCBI Taxonomy" id="5480"/>
    <lineage>
        <taxon>Eukaryota</taxon>
        <taxon>Fungi</taxon>
        <taxon>Dikarya</taxon>
        <taxon>Ascomycota</taxon>
        <taxon>Saccharomycotina</taxon>
        <taxon>Pichiomycetes</taxon>
        <taxon>Debaryomycetaceae</taxon>
        <taxon>Candida/Lodderomyces clade</taxon>
        <taxon>Candida</taxon>
    </lineage>
</organism>
<dbReference type="Proteomes" id="UP000590412">
    <property type="component" value="Unassembled WGS sequence"/>
</dbReference>
<dbReference type="PANTHER" id="PTHR28293:SF1">
    <property type="entry name" value="NUCLEAR RIM PROTEIN 1"/>
    <property type="match status" value="1"/>
</dbReference>
<evidence type="ECO:0000256" key="6">
    <source>
        <dbReference type="ARBA" id="ARBA00023136"/>
    </source>
</evidence>
<dbReference type="PANTHER" id="PTHR28293">
    <property type="entry name" value="NUCLEAR RIM PROTEIN 1"/>
    <property type="match status" value="1"/>
</dbReference>
<protein>
    <recommendedName>
        <fullName evidence="3">Nuclear rim protein 1</fullName>
    </recommendedName>
</protein>
<evidence type="ECO:0000256" key="4">
    <source>
        <dbReference type="ARBA" id="ARBA00022692"/>
    </source>
</evidence>
<feature type="compositionally biased region" description="Low complexity" evidence="8">
    <location>
        <begin position="458"/>
        <end position="490"/>
    </location>
</feature>
<feature type="transmembrane region" description="Helical" evidence="9">
    <location>
        <begin position="238"/>
        <end position="261"/>
    </location>
</feature>
<keyword evidence="5 9" id="KW-1133">Transmembrane helix</keyword>
<feature type="region of interest" description="Disordered" evidence="8">
    <location>
        <begin position="392"/>
        <end position="499"/>
    </location>
</feature>
<keyword evidence="4 9" id="KW-0812">Transmembrane</keyword>
<keyword evidence="6 9" id="KW-0472">Membrane</keyword>
<dbReference type="EMBL" id="JABWAB010000007">
    <property type="protein sequence ID" value="KAF6047271.1"/>
    <property type="molecule type" value="Genomic_DNA"/>
</dbReference>
<reference evidence="10" key="1">
    <citation type="submission" date="2020-03" db="EMBL/GenBank/DDBJ databases">
        <title>FDA dAtabase for Regulatory Grade micrObial Sequences (FDA-ARGOS): Supporting development and validation of Infectious Disease Dx tests.</title>
        <authorList>
            <person name="Campos J."/>
            <person name="Goldberg B."/>
            <person name="Tallon L."/>
            <person name="Sadzewicz L."/>
            <person name="Vavikolanu K."/>
            <person name="Mehta A."/>
            <person name="Aluvathingal J."/>
            <person name="Nadendla S."/>
            <person name="Nandy P."/>
            <person name="Geyer C."/>
            <person name="Yan Y."/>
            <person name="Sichtig H."/>
        </authorList>
    </citation>
    <scope>NUCLEOTIDE SEQUENCE [LARGE SCALE GENOMIC DNA]</scope>
    <source>
        <strain evidence="10">FDAARGOS_652</strain>
    </source>
</reference>
<feature type="compositionally biased region" description="Basic and acidic residues" evidence="8">
    <location>
        <begin position="448"/>
        <end position="457"/>
    </location>
</feature>
<name>A0A8X7NIQ3_CANPA</name>
<dbReference type="InterPro" id="IPR018819">
    <property type="entry name" value="Nur1/Mug154"/>
</dbReference>
<feature type="compositionally biased region" description="Polar residues" evidence="8">
    <location>
        <begin position="432"/>
        <end position="441"/>
    </location>
</feature>
<evidence type="ECO:0000256" key="8">
    <source>
        <dbReference type="SAM" id="MobiDB-lite"/>
    </source>
</evidence>
<evidence type="ECO:0000256" key="3">
    <source>
        <dbReference type="ARBA" id="ARBA00018310"/>
    </source>
</evidence>
<dbReference type="AlphaFoldDB" id="A0A8X7NIQ3"/>
<sequence>MSSTKRLIRRQSLISKLQSFPFDFYLYLNELRLSIDWDEYAVSIGLPTGIGICSLSFVIQSILSYYNSINKRSKNILFDSNYYQYENTKSLINSGRQLHDYEISTSTTNTIMWIFNVFQSIIVFVSLLNMFLIFTSKKDYQLLYHKTKPKYKSTVHPANRESYLYLLLYYIVELFSKDPENENEEEDTVDDTNAIEDGESWQLRVWQPSKFSLYLYVGLNPINSFIIGNFTLQFSSLSIIGLILVVSVSNYKLIDCFLGLIQDKQIIYQETFSEFNNKFVKPKTNILKKDAMVDATLGPLYSSVLVNHQPYTFTKSKVFTTHDSKGKEVKEFVEGDEKQAKPITYQEEFYRHGSKSHSRPISRLSSRQSSIYDHTEMQALPPFAFRRVPEYASSTPFQGQQHSSFGRMQSPSPSRYSNNASYNRSPSPNRSTLNHRLSPQRLSPGKPDLSHPRRDSIGHSSLHSSPSFHRSPSPNRSSVFYRSPSPSRPADSSRRQGWR</sequence>
<evidence type="ECO:0000256" key="5">
    <source>
        <dbReference type="ARBA" id="ARBA00022989"/>
    </source>
</evidence>
<dbReference type="Pfam" id="PF10332">
    <property type="entry name" value="DUF2418"/>
    <property type="match status" value="1"/>
</dbReference>
<feature type="transmembrane region" description="Helical" evidence="9">
    <location>
        <begin position="111"/>
        <end position="134"/>
    </location>
</feature>
<dbReference type="GO" id="GO:0031965">
    <property type="term" value="C:nuclear membrane"/>
    <property type="evidence" value="ECO:0007669"/>
    <property type="project" value="UniProtKB-SubCell"/>
</dbReference>
<evidence type="ECO:0000256" key="1">
    <source>
        <dbReference type="ARBA" id="ARBA00004232"/>
    </source>
</evidence>
<comment type="function">
    <text evidence="7">Member of a perinuclear network that controls recombination at multiple loci to maintain genome stability. Required for rDNA repeat stability.</text>
</comment>
<gene>
    <name evidence="10" type="ORF">FOB60_004807</name>
</gene>
<dbReference type="GO" id="GO:0007096">
    <property type="term" value="P:regulation of exit from mitosis"/>
    <property type="evidence" value="ECO:0007669"/>
    <property type="project" value="TreeGrafter"/>
</dbReference>
<evidence type="ECO:0000256" key="7">
    <source>
        <dbReference type="ARBA" id="ARBA00024979"/>
    </source>
</evidence>
<evidence type="ECO:0000256" key="2">
    <source>
        <dbReference type="ARBA" id="ARBA00007900"/>
    </source>
</evidence>
<feature type="transmembrane region" description="Helical" evidence="9">
    <location>
        <begin position="40"/>
        <end position="63"/>
    </location>
</feature>
<comment type="similarity">
    <text evidence="2">Belongs to the NUR1 family.</text>
</comment>
<evidence type="ECO:0000313" key="11">
    <source>
        <dbReference type="Proteomes" id="UP000590412"/>
    </source>
</evidence>
<evidence type="ECO:0000256" key="9">
    <source>
        <dbReference type="SAM" id="Phobius"/>
    </source>
</evidence>
<comment type="subcellular location">
    <subcellularLocation>
        <location evidence="1">Nucleus membrane</location>
        <topology evidence="1">Multi-pass membrane protein</topology>
    </subcellularLocation>
</comment>
<dbReference type="OrthoDB" id="3363151at2759"/>